<dbReference type="CDD" id="cd06171">
    <property type="entry name" value="Sigma70_r4"/>
    <property type="match status" value="1"/>
</dbReference>
<evidence type="ECO:0000313" key="7">
    <source>
        <dbReference type="EMBL" id="GCC53618.1"/>
    </source>
</evidence>
<dbReference type="InterPro" id="IPR013325">
    <property type="entry name" value="RNA_pol_sigma_r2"/>
</dbReference>
<dbReference type="InterPro" id="IPR013324">
    <property type="entry name" value="RNA_pol_sigma_r3/r4-like"/>
</dbReference>
<dbReference type="SUPFAM" id="SSF88946">
    <property type="entry name" value="Sigma2 domain of RNA polymerase sigma factors"/>
    <property type="match status" value="1"/>
</dbReference>
<accession>A0A401UFC6</accession>
<evidence type="ECO:0000259" key="5">
    <source>
        <dbReference type="Pfam" id="PF04542"/>
    </source>
</evidence>
<dbReference type="EMBL" id="BHXQ01000008">
    <property type="protein sequence ID" value="GCC53618.1"/>
    <property type="molecule type" value="Genomic_DNA"/>
</dbReference>
<comment type="caution">
    <text evidence="7">The sequence shown here is derived from an EMBL/GenBank/DDBJ whole genome shotgun (WGS) entry which is preliminary data.</text>
</comment>
<dbReference type="Proteomes" id="UP000288227">
    <property type="component" value="Unassembled WGS sequence"/>
</dbReference>
<comment type="similarity">
    <text evidence="1">Belongs to the sigma-70 factor family. ECF subfamily.</text>
</comment>
<evidence type="ECO:0000256" key="2">
    <source>
        <dbReference type="ARBA" id="ARBA00023015"/>
    </source>
</evidence>
<feature type="domain" description="RNA polymerase sigma factor 70 region 4 type 2" evidence="6">
    <location>
        <begin position="111"/>
        <end position="161"/>
    </location>
</feature>
<evidence type="ECO:0000313" key="8">
    <source>
        <dbReference type="Proteomes" id="UP000288227"/>
    </source>
</evidence>
<dbReference type="PANTHER" id="PTHR43133">
    <property type="entry name" value="RNA POLYMERASE ECF-TYPE SIGMA FACTO"/>
    <property type="match status" value="1"/>
</dbReference>
<feature type="domain" description="RNA polymerase sigma-70 region 2" evidence="5">
    <location>
        <begin position="16"/>
        <end position="76"/>
    </location>
</feature>
<evidence type="ECO:0000256" key="3">
    <source>
        <dbReference type="ARBA" id="ARBA00023082"/>
    </source>
</evidence>
<keyword evidence="2" id="KW-0805">Transcription regulation</keyword>
<dbReference type="InterPro" id="IPR014327">
    <property type="entry name" value="RNA_pol_sigma70_bacteroid"/>
</dbReference>
<dbReference type="NCBIfam" id="TIGR02985">
    <property type="entry name" value="Sig70_bacteroi1"/>
    <property type="match status" value="1"/>
</dbReference>
<dbReference type="SUPFAM" id="SSF88659">
    <property type="entry name" value="Sigma3 and sigma4 domains of RNA polymerase sigma factors"/>
    <property type="match status" value="1"/>
</dbReference>
<dbReference type="InterPro" id="IPR014284">
    <property type="entry name" value="RNA_pol_sigma-70_dom"/>
</dbReference>
<dbReference type="PANTHER" id="PTHR43133:SF46">
    <property type="entry name" value="RNA POLYMERASE SIGMA-70 FACTOR ECF SUBFAMILY"/>
    <property type="match status" value="1"/>
</dbReference>
<evidence type="ECO:0000256" key="1">
    <source>
        <dbReference type="ARBA" id="ARBA00010641"/>
    </source>
</evidence>
<dbReference type="Pfam" id="PF08281">
    <property type="entry name" value="Sigma70_r4_2"/>
    <property type="match status" value="1"/>
</dbReference>
<sequence length="180" mass="21079">MRMTTMSQEALFKEIFETNYKKLCAVAYRVVKDQDESRDIVQQVMCEFWDNRNKWSGIQSYSAYLYTSVYRLAIHANKKFITLKSERLSYQAVNTGYLPTDSLSYIELEKQIAKVINELPPKCKEIFLLSREDELSYREIAANLNISVKTVEAQMGIALKRFRAIFNNTDQGSIIFFIFF</sequence>
<dbReference type="Gene3D" id="1.10.1740.10">
    <property type="match status" value="1"/>
</dbReference>
<keyword evidence="3" id="KW-0731">Sigma factor</keyword>
<protein>
    <submittedName>
        <fullName evidence="7">RNA polymerase sigma-70 factor</fullName>
    </submittedName>
</protein>
<dbReference type="NCBIfam" id="TIGR02937">
    <property type="entry name" value="sigma70-ECF"/>
    <property type="match status" value="1"/>
</dbReference>
<keyword evidence="4" id="KW-0804">Transcription</keyword>
<dbReference type="InterPro" id="IPR013249">
    <property type="entry name" value="RNA_pol_sigma70_r4_t2"/>
</dbReference>
<reference evidence="7 8" key="1">
    <citation type="submission" date="2018-11" db="EMBL/GenBank/DDBJ databases">
        <title>Chryseotalea sanarue gen. nov., sp., nov., a member of the family Cytophagaceae, isolated from a brackish lake in Hamamatsu Japan.</title>
        <authorList>
            <person name="Maejima Y."/>
            <person name="Iino T."/>
            <person name="Muraguchi Y."/>
            <person name="Fukuda K."/>
            <person name="Ohkuma M."/>
            <person name="Moriuchi R."/>
            <person name="Dohra H."/>
            <person name="Kimbara K."/>
            <person name="Shintani M."/>
        </authorList>
    </citation>
    <scope>NUCLEOTIDE SEQUENCE [LARGE SCALE GENOMIC DNA]</scope>
    <source>
        <strain evidence="7 8">Ys</strain>
    </source>
</reference>
<keyword evidence="8" id="KW-1185">Reference proteome</keyword>
<gene>
    <name evidence="7" type="ORF">SanaruYs_38630</name>
</gene>
<dbReference type="Gene3D" id="1.10.10.10">
    <property type="entry name" value="Winged helix-like DNA-binding domain superfamily/Winged helix DNA-binding domain"/>
    <property type="match status" value="1"/>
</dbReference>
<dbReference type="GO" id="GO:0006352">
    <property type="term" value="P:DNA-templated transcription initiation"/>
    <property type="evidence" value="ECO:0007669"/>
    <property type="project" value="InterPro"/>
</dbReference>
<dbReference type="GO" id="GO:0016987">
    <property type="term" value="F:sigma factor activity"/>
    <property type="evidence" value="ECO:0007669"/>
    <property type="project" value="UniProtKB-KW"/>
</dbReference>
<dbReference type="GO" id="GO:0003677">
    <property type="term" value="F:DNA binding"/>
    <property type="evidence" value="ECO:0007669"/>
    <property type="project" value="InterPro"/>
</dbReference>
<dbReference type="InterPro" id="IPR039425">
    <property type="entry name" value="RNA_pol_sigma-70-like"/>
</dbReference>
<evidence type="ECO:0000259" key="6">
    <source>
        <dbReference type="Pfam" id="PF08281"/>
    </source>
</evidence>
<dbReference type="AlphaFoldDB" id="A0A401UFC6"/>
<dbReference type="InterPro" id="IPR007627">
    <property type="entry name" value="RNA_pol_sigma70_r2"/>
</dbReference>
<dbReference type="InterPro" id="IPR036388">
    <property type="entry name" value="WH-like_DNA-bd_sf"/>
</dbReference>
<name>A0A401UFC6_9BACT</name>
<dbReference type="Pfam" id="PF04542">
    <property type="entry name" value="Sigma70_r2"/>
    <property type="match status" value="1"/>
</dbReference>
<proteinExistence type="inferred from homology"/>
<organism evidence="7 8">
    <name type="scientific">Chryseotalea sanaruensis</name>
    <dbReference type="NCBI Taxonomy" id="2482724"/>
    <lineage>
        <taxon>Bacteria</taxon>
        <taxon>Pseudomonadati</taxon>
        <taxon>Bacteroidota</taxon>
        <taxon>Cytophagia</taxon>
        <taxon>Cytophagales</taxon>
        <taxon>Chryseotaleaceae</taxon>
        <taxon>Chryseotalea</taxon>
    </lineage>
</organism>
<evidence type="ECO:0000256" key="4">
    <source>
        <dbReference type="ARBA" id="ARBA00023163"/>
    </source>
</evidence>